<evidence type="ECO:0000313" key="9">
    <source>
        <dbReference type="Proteomes" id="UP000305709"/>
    </source>
</evidence>
<organism evidence="8 9">
    <name type="scientific">Rubellimicrobium roseum</name>
    <dbReference type="NCBI Taxonomy" id="687525"/>
    <lineage>
        <taxon>Bacteria</taxon>
        <taxon>Pseudomonadati</taxon>
        <taxon>Pseudomonadota</taxon>
        <taxon>Alphaproteobacteria</taxon>
        <taxon>Rhodobacterales</taxon>
        <taxon>Roseobacteraceae</taxon>
        <taxon>Rubellimicrobium</taxon>
    </lineage>
</organism>
<gene>
    <name evidence="8" type="ORF">FHG71_07610</name>
</gene>
<feature type="domain" description="Alcohol dehydrogenase-like C-terminal" evidence="7">
    <location>
        <begin position="139"/>
        <end position="226"/>
    </location>
</feature>
<sequence length="357" mass="38545">MPREIMISGRRVFELVDCQDSPLAPGEIRGPTVVTLVSQGTEIGWADGGIYPVRPGYAAIFCVEEIGSAVTGVRKGELRFAMGPHRSSQTHAVLDTLPVPNGLPPDIAVIARLMGVSMTTLMTTAARPGDRVIVTGAGPVGLLAAQLFRIGGYRVTVVDPDLLRRSQAAKAGLHDALAAMPLDDPDLAGRVALVVECSGHETAVVEGCRILRRLGEVVLIGVPWRKYTDKTAHELLNAVFFGLITVRSGWEWQLPLHSRGFIWEELHQGYNNAPHSSFSGYELALSWLAEGRIQLDGLVRVEAPDDPQALYTRIIDRTIEEPLIVLDWANKTPATRSGTSSNGPAAGLDGDLVREAR</sequence>
<comment type="caution">
    <text evidence="8">The sequence shown here is derived from an EMBL/GenBank/DDBJ whole genome shotgun (WGS) entry which is preliminary data.</text>
</comment>
<evidence type="ECO:0000256" key="5">
    <source>
        <dbReference type="ARBA" id="ARBA00023002"/>
    </source>
</evidence>
<feature type="region of interest" description="Disordered" evidence="6">
    <location>
        <begin position="333"/>
        <end position="357"/>
    </location>
</feature>
<dbReference type="Gene3D" id="3.40.50.720">
    <property type="entry name" value="NAD(P)-binding Rossmann-like Domain"/>
    <property type="match status" value="1"/>
</dbReference>
<keyword evidence="3" id="KW-0479">Metal-binding</keyword>
<dbReference type="Pfam" id="PF00107">
    <property type="entry name" value="ADH_zinc_N"/>
    <property type="match status" value="1"/>
</dbReference>
<evidence type="ECO:0000256" key="3">
    <source>
        <dbReference type="ARBA" id="ARBA00022723"/>
    </source>
</evidence>
<dbReference type="RefSeq" id="WP_139081034.1">
    <property type="nucleotide sequence ID" value="NZ_VDFV01000006.1"/>
</dbReference>
<dbReference type="Gene3D" id="3.90.180.10">
    <property type="entry name" value="Medium-chain alcohol dehydrogenases, catalytic domain"/>
    <property type="match status" value="1"/>
</dbReference>
<dbReference type="GO" id="GO:0046872">
    <property type="term" value="F:metal ion binding"/>
    <property type="evidence" value="ECO:0007669"/>
    <property type="project" value="UniProtKB-KW"/>
</dbReference>
<keyword evidence="5" id="KW-0560">Oxidoreductase</keyword>
<dbReference type="AlphaFoldDB" id="A0A5C4NDF9"/>
<dbReference type="PANTHER" id="PTHR43350:SF19">
    <property type="entry name" value="D-GULOSIDE 3-DEHYDROGENASE"/>
    <property type="match status" value="1"/>
</dbReference>
<dbReference type="OrthoDB" id="9781588at2"/>
<evidence type="ECO:0000256" key="2">
    <source>
        <dbReference type="ARBA" id="ARBA00008072"/>
    </source>
</evidence>
<dbReference type="SUPFAM" id="SSF51735">
    <property type="entry name" value="NAD(P)-binding Rossmann-fold domains"/>
    <property type="match status" value="1"/>
</dbReference>
<dbReference type="GO" id="GO:0016491">
    <property type="term" value="F:oxidoreductase activity"/>
    <property type="evidence" value="ECO:0007669"/>
    <property type="project" value="UniProtKB-KW"/>
</dbReference>
<keyword evidence="9" id="KW-1185">Reference proteome</keyword>
<dbReference type="InterPro" id="IPR013149">
    <property type="entry name" value="ADH-like_C"/>
</dbReference>
<protein>
    <submittedName>
        <fullName evidence="8">Zinc-binding dehydrogenase</fullName>
    </submittedName>
</protein>
<evidence type="ECO:0000256" key="1">
    <source>
        <dbReference type="ARBA" id="ARBA00001947"/>
    </source>
</evidence>
<dbReference type="PANTHER" id="PTHR43350">
    <property type="entry name" value="NAD-DEPENDENT ALCOHOL DEHYDROGENASE"/>
    <property type="match status" value="1"/>
</dbReference>
<evidence type="ECO:0000256" key="6">
    <source>
        <dbReference type="SAM" id="MobiDB-lite"/>
    </source>
</evidence>
<name>A0A5C4NDF9_9RHOB</name>
<proteinExistence type="inferred from homology"/>
<dbReference type="EMBL" id="VDFV01000006">
    <property type="protein sequence ID" value="TNC72761.1"/>
    <property type="molecule type" value="Genomic_DNA"/>
</dbReference>
<dbReference type="Proteomes" id="UP000305709">
    <property type="component" value="Unassembled WGS sequence"/>
</dbReference>
<feature type="compositionally biased region" description="Polar residues" evidence="6">
    <location>
        <begin position="333"/>
        <end position="343"/>
    </location>
</feature>
<accession>A0A5C4NDF9</accession>
<comment type="similarity">
    <text evidence="2">Belongs to the zinc-containing alcohol dehydrogenase family.</text>
</comment>
<dbReference type="InterPro" id="IPR036291">
    <property type="entry name" value="NAD(P)-bd_dom_sf"/>
</dbReference>
<dbReference type="InterPro" id="IPR011032">
    <property type="entry name" value="GroES-like_sf"/>
</dbReference>
<comment type="cofactor">
    <cofactor evidence="1">
        <name>Zn(2+)</name>
        <dbReference type="ChEBI" id="CHEBI:29105"/>
    </cofactor>
</comment>
<evidence type="ECO:0000256" key="4">
    <source>
        <dbReference type="ARBA" id="ARBA00022833"/>
    </source>
</evidence>
<dbReference type="SUPFAM" id="SSF50129">
    <property type="entry name" value="GroES-like"/>
    <property type="match status" value="1"/>
</dbReference>
<evidence type="ECO:0000313" key="8">
    <source>
        <dbReference type="EMBL" id="TNC72761.1"/>
    </source>
</evidence>
<keyword evidence="4" id="KW-0862">Zinc</keyword>
<evidence type="ECO:0000259" key="7">
    <source>
        <dbReference type="Pfam" id="PF00107"/>
    </source>
</evidence>
<reference evidence="8 9" key="1">
    <citation type="submission" date="2019-06" db="EMBL/GenBank/DDBJ databases">
        <authorList>
            <person name="Jiang L."/>
        </authorList>
    </citation>
    <scope>NUCLEOTIDE SEQUENCE [LARGE SCALE GENOMIC DNA]</scope>
    <source>
        <strain evidence="8 9">YIM 48858</strain>
    </source>
</reference>